<name>A0A2S4UC07_9BASI</name>
<evidence type="ECO:0000256" key="8">
    <source>
        <dbReference type="ARBA" id="ARBA00022884"/>
    </source>
</evidence>
<reference evidence="20" key="3">
    <citation type="journal article" date="2018" name="Mol. Plant Microbe Interact.">
        <title>Genome sequence resources for the wheat stripe rust pathogen (Puccinia striiformis f. sp. tritici) and the barley stripe rust pathogen (Puccinia striiformis f. sp. hordei).</title>
        <authorList>
            <person name="Xia C."/>
            <person name="Wang M."/>
            <person name="Yin C."/>
            <person name="Cornejo O.E."/>
            <person name="Hulbert S.H."/>
            <person name="Chen X."/>
        </authorList>
    </citation>
    <scope>NUCLEOTIDE SEQUENCE [LARGE SCALE GENOMIC DNA]</scope>
    <source>
        <strain evidence="20">93TX-2</strain>
    </source>
</reference>
<evidence type="ECO:0000256" key="5">
    <source>
        <dbReference type="ARBA" id="ARBA00022759"/>
    </source>
</evidence>
<dbReference type="PROSITE" id="PS50994">
    <property type="entry name" value="INTEGRASE"/>
    <property type="match status" value="1"/>
</dbReference>
<keyword evidence="9" id="KW-0229">DNA integration</keyword>
<feature type="compositionally biased region" description="Basic and acidic residues" evidence="16">
    <location>
        <begin position="793"/>
        <end position="820"/>
    </location>
</feature>
<gene>
    <name evidence="19" type="ORF">PSHT_05491</name>
    <name evidence="18" type="ORF">PSHT_16011</name>
</gene>
<evidence type="ECO:0000256" key="11">
    <source>
        <dbReference type="ARBA" id="ARBA00022932"/>
    </source>
</evidence>
<dbReference type="VEuPathDB" id="FungiDB:PSHT_16011"/>
<comment type="caution">
    <text evidence="18">The sequence shown here is derived from an EMBL/GenBank/DDBJ whole genome shotgun (WGS) entry which is preliminary data.</text>
</comment>
<evidence type="ECO:0000256" key="13">
    <source>
        <dbReference type="ARBA" id="ARBA00023268"/>
    </source>
</evidence>
<keyword evidence="8" id="KW-0694">RNA-binding</keyword>
<dbReference type="Pfam" id="PF00665">
    <property type="entry name" value="rve"/>
    <property type="match status" value="1"/>
</dbReference>
<keyword evidence="13" id="KW-0511">Multifunctional enzyme</keyword>
<reference evidence="20" key="2">
    <citation type="journal article" date="2018" name="BMC Genomics">
        <title>Genomic insights into host adaptation between the wheat stripe rust pathogen (Puccinia striiformis f. sp. tritici) and the barley stripe rust pathogen (Puccinia striiformis f. sp. hordei).</title>
        <authorList>
            <person name="Xia C."/>
            <person name="Wang M."/>
            <person name="Yin C."/>
            <person name="Cornejo O.E."/>
            <person name="Hulbert S.H."/>
            <person name="Chen X."/>
        </authorList>
    </citation>
    <scope>NUCLEOTIDE SEQUENCE [LARGE SCALE GENOMIC DNA]</scope>
    <source>
        <strain evidence="20">93TX-2</strain>
    </source>
</reference>
<dbReference type="GO" id="GO:0004519">
    <property type="term" value="F:endonuclease activity"/>
    <property type="evidence" value="ECO:0007669"/>
    <property type="project" value="UniProtKB-KW"/>
</dbReference>
<dbReference type="InterPro" id="IPR012337">
    <property type="entry name" value="RNaseH-like_sf"/>
</dbReference>
<dbReference type="EMBL" id="PKSM01000061">
    <property type="protein sequence ID" value="POW18656.1"/>
    <property type="molecule type" value="Genomic_DNA"/>
</dbReference>
<dbReference type="EMBL" id="PKSM01000459">
    <property type="protein sequence ID" value="POV94812.1"/>
    <property type="molecule type" value="Genomic_DNA"/>
</dbReference>
<evidence type="ECO:0000256" key="9">
    <source>
        <dbReference type="ARBA" id="ARBA00022908"/>
    </source>
</evidence>
<keyword evidence="1" id="KW-0815">Transposition</keyword>
<dbReference type="VEuPathDB" id="FungiDB:PSTT_04511"/>
<reference evidence="18 20" key="1">
    <citation type="submission" date="2017-12" db="EMBL/GenBank/DDBJ databases">
        <title>Gene loss provides genomic basis for host adaptation in cereal stripe rust fungi.</title>
        <authorList>
            <person name="Xia C."/>
        </authorList>
    </citation>
    <scope>NUCLEOTIDE SEQUENCE [LARGE SCALE GENOMIC DNA]</scope>
    <source>
        <strain evidence="18 20">93TX-2</strain>
    </source>
</reference>
<dbReference type="GO" id="GO:0003964">
    <property type="term" value="F:RNA-directed DNA polymerase activity"/>
    <property type="evidence" value="ECO:0007669"/>
    <property type="project" value="UniProtKB-KW"/>
</dbReference>
<evidence type="ECO:0000256" key="7">
    <source>
        <dbReference type="ARBA" id="ARBA00022842"/>
    </source>
</evidence>
<dbReference type="GO" id="GO:0003723">
    <property type="term" value="F:RNA binding"/>
    <property type="evidence" value="ECO:0007669"/>
    <property type="project" value="UniProtKB-KW"/>
</dbReference>
<proteinExistence type="predicted"/>
<keyword evidence="6" id="KW-0378">Hydrolase</keyword>
<dbReference type="Pfam" id="PF07727">
    <property type="entry name" value="RVT_2"/>
    <property type="match status" value="1"/>
</dbReference>
<protein>
    <recommendedName>
        <fullName evidence="17">Integrase catalytic domain-containing protein</fullName>
    </recommendedName>
</protein>
<keyword evidence="4" id="KW-0479">Metal-binding</keyword>
<evidence type="ECO:0000256" key="2">
    <source>
        <dbReference type="ARBA" id="ARBA00022695"/>
    </source>
</evidence>
<dbReference type="InterPro" id="IPR013103">
    <property type="entry name" value="RVT_2"/>
</dbReference>
<keyword evidence="3" id="KW-0540">Nuclease</keyword>
<feature type="compositionally biased region" description="Basic and acidic residues" evidence="16">
    <location>
        <begin position="832"/>
        <end position="845"/>
    </location>
</feature>
<dbReference type="InterPro" id="IPR036397">
    <property type="entry name" value="RNaseH_sf"/>
</dbReference>
<keyword evidence="2" id="KW-0548">Nucleotidyltransferase</keyword>
<evidence type="ECO:0000313" key="19">
    <source>
        <dbReference type="EMBL" id="POW18656.1"/>
    </source>
</evidence>
<dbReference type="InterPro" id="IPR043502">
    <property type="entry name" value="DNA/RNA_pol_sf"/>
</dbReference>
<keyword evidence="20" id="KW-1185">Reference proteome</keyword>
<dbReference type="Gene3D" id="3.30.420.10">
    <property type="entry name" value="Ribonuclease H-like superfamily/Ribonuclease H"/>
    <property type="match status" value="1"/>
</dbReference>
<organism evidence="18 20">
    <name type="scientific">Puccinia striiformis</name>
    <dbReference type="NCBI Taxonomy" id="27350"/>
    <lineage>
        <taxon>Eukaryota</taxon>
        <taxon>Fungi</taxon>
        <taxon>Dikarya</taxon>
        <taxon>Basidiomycota</taxon>
        <taxon>Pucciniomycotina</taxon>
        <taxon>Pucciniomycetes</taxon>
        <taxon>Pucciniales</taxon>
        <taxon>Pucciniaceae</taxon>
        <taxon>Puccinia</taxon>
    </lineage>
</organism>
<sequence length="1413" mass="159053">MSSDSDSSDDKSSNRFEKLTTSNWVSWKSRFMLDLKSQGLQCLFDDEWVDKDENKEKLARRNCKALKLLYQTVHKDLHNDILANDTSFVDAYDALASTCGQDSVIVVCSSFRKLHQMKYQPGSSLSEHIAKFKSAYTRLIDQTMNHMPEFGTVTSFQATAFFLDSLDNDTDLTPIIQTCYDLRPFDLKTVTDRVNFEAMRRTNRVEQQNSVMMATSSNPSSKPNKKKNKQSDAPRPKAVAPTINNSVSKSVSGNPSSSNKNQSMSDPIDNRFKSLEKSVSELTDLVKKLVSNNMVGMVHGQESGSQSTSGPFDVESDRSNFFVGTVQHSSREYYSRFLVFDTGATQSCVINLELLTDVQPLTNHFMNTFSSPIEATHVGTLKIGDYFINPVYHVPNGCANILSASQLIDHGLKPHFKTDQFLLKGGDKIVATFPRIGRLFLAPISDYICVVNMKIPENFDWHYALGHASDKYVDIFCRHNNASSAMSTKSANCEICTKAKIHRTPHSRKLPSSTTPFHRLHTDVLQITPISKFGYRYVLVIIDDASRFNRIYLLKSKSESEVKLLSFFEEIKNKLQRMPAYLHSDRGGEFSSLKFLAKIKEYGISIERGPANSPQTNGVAERFNGVILEKIKCMLLQSKIPQSMWHEAACHASTILNILPHSSLNWMSPTSVLVKHNSLIEPDRTGMPLIPFGARVVVHRPESLKVSPTGVELLFLGFEPNSDAARFYDFLVHRIVISRDYVVPNIEVDAGSVVVKKDVKSLPNVVQHATKKSSTSYARLPGGYSSSSSSDSSDDKSSVSDESVAHRSPDPLQDDNHQTSDSDVSFETEAAEVFRRGQKKKELARRQNQSGETERPNNVNDSSNGPPNQGRHYSLSNTALNRLKPSWEYVSDHHPAKEIRGNVDASNILQTRRRQQLPQASSSIDQQPDIVNLVQPVSMADALASPLEKPLWLEAMSNEHASQLAHITGDLVPPPNNEKIIGGMWVLVRKLNEANEVIRHKARWVGFGNHQEPNKHYHMTYASVGRIETFKVLLSIAVTYKWQVFQFDVETAFLHGEMDADVYVRQVSGFEVPGKENWVWKLNKSLYGMKQAPRMWKKHLTETLKTLGLVPSIMDDALFYNSDRTLFLHMYVDDGLINSYKLKVKEKPTQHLGYSLEWKTNSVILHHQAYAEKILKAFNMENSNAVKTPLPSNALHQVDLESEPFDASIMQKAMGYINYLAIHTRPDIVFATNLLSRYSSKPTKHHWSLVKHLLRYIKGTIKFGLEIKDRGMPRDLVGFADADYAMSSRDKKSTTGYVVQFQGNIVCWKSKKQSVVAQSTTEAEFIAINVPVGVPCIRNDNAGAVIISQELRLSENSKHIEIRFQYLRDIVAKNQLTLEDIATDDMIADMLTKPLGFIKVAIAQKQLQLVLSN</sequence>
<evidence type="ECO:0000256" key="1">
    <source>
        <dbReference type="ARBA" id="ARBA00022578"/>
    </source>
</evidence>
<dbReference type="SUPFAM" id="SSF56672">
    <property type="entry name" value="DNA/RNA polymerases"/>
    <property type="match status" value="1"/>
</dbReference>
<feature type="region of interest" description="Disordered" evidence="16">
    <location>
        <begin position="201"/>
        <end position="268"/>
    </location>
</feature>
<dbReference type="InterPro" id="IPR001584">
    <property type="entry name" value="Integrase_cat-core"/>
</dbReference>
<dbReference type="PANTHER" id="PTHR42648:SF11">
    <property type="entry name" value="TRANSPOSON TY4-P GAG-POL POLYPROTEIN"/>
    <property type="match status" value="1"/>
</dbReference>
<dbReference type="PANTHER" id="PTHR42648">
    <property type="entry name" value="TRANSPOSASE, PUTATIVE-RELATED"/>
    <property type="match status" value="1"/>
</dbReference>
<feature type="domain" description="Integrase catalytic" evidence="17">
    <location>
        <begin position="512"/>
        <end position="677"/>
    </location>
</feature>
<evidence type="ECO:0000256" key="15">
    <source>
        <dbReference type="ARBA" id="ARBA00049244"/>
    </source>
</evidence>
<keyword evidence="7" id="KW-0460">Magnesium</keyword>
<evidence type="ECO:0000313" key="20">
    <source>
        <dbReference type="Proteomes" id="UP000238274"/>
    </source>
</evidence>
<dbReference type="CDD" id="cd09272">
    <property type="entry name" value="RNase_HI_RT_Ty1"/>
    <property type="match status" value="1"/>
</dbReference>
<dbReference type="VEuPathDB" id="FungiDB:PSTT_11462"/>
<keyword evidence="10" id="KW-0695">RNA-directed DNA polymerase</keyword>
<feature type="compositionally biased region" description="Polar residues" evidence="16">
    <location>
        <begin position="846"/>
        <end position="867"/>
    </location>
</feature>
<keyword evidence="12" id="KW-0233">DNA recombination</keyword>
<evidence type="ECO:0000256" key="4">
    <source>
        <dbReference type="ARBA" id="ARBA00022723"/>
    </source>
</evidence>
<comment type="catalytic activity">
    <reaction evidence="15">
        <text>DNA(n) + a 2'-deoxyribonucleoside 5'-triphosphate = DNA(n+1) + diphosphate</text>
        <dbReference type="Rhea" id="RHEA:22508"/>
        <dbReference type="Rhea" id="RHEA-COMP:17339"/>
        <dbReference type="Rhea" id="RHEA-COMP:17340"/>
        <dbReference type="ChEBI" id="CHEBI:33019"/>
        <dbReference type="ChEBI" id="CHEBI:61560"/>
        <dbReference type="ChEBI" id="CHEBI:173112"/>
        <dbReference type="EC" id="2.7.7.7"/>
    </reaction>
</comment>
<accession>A0A2S4UC07</accession>
<comment type="catalytic activity">
    <reaction evidence="14">
        <text>DNA(n) + a 2'-deoxyribonucleoside 5'-triphosphate = DNA(n+1) + diphosphate</text>
        <dbReference type="Rhea" id="RHEA:22508"/>
        <dbReference type="Rhea" id="RHEA-COMP:17339"/>
        <dbReference type="Rhea" id="RHEA-COMP:17340"/>
        <dbReference type="ChEBI" id="CHEBI:33019"/>
        <dbReference type="ChEBI" id="CHEBI:61560"/>
        <dbReference type="ChEBI" id="CHEBI:173112"/>
        <dbReference type="EC" id="2.7.7.49"/>
    </reaction>
</comment>
<dbReference type="GO" id="GO:0006310">
    <property type="term" value="P:DNA recombination"/>
    <property type="evidence" value="ECO:0007669"/>
    <property type="project" value="UniProtKB-KW"/>
</dbReference>
<feature type="compositionally biased region" description="Polar residues" evidence="16">
    <location>
        <begin position="205"/>
        <end position="215"/>
    </location>
</feature>
<dbReference type="GO" id="GO:0003887">
    <property type="term" value="F:DNA-directed DNA polymerase activity"/>
    <property type="evidence" value="ECO:0007669"/>
    <property type="project" value="UniProtKB-KW"/>
</dbReference>
<dbReference type="VEuPathDB" id="FungiDB:PSHT_05491"/>
<evidence type="ECO:0000259" key="17">
    <source>
        <dbReference type="PROSITE" id="PS50994"/>
    </source>
</evidence>
<dbReference type="GO" id="GO:0032196">
    <property type="term" value="P:transposition"/>
    <property type="evidence" value="ECO:0007669"/>
    <property type="project" value="UniProtKB-KW"/>
</dbReference>
<dbReference type="GO" id="GO:0005634">
    <property type="term" value="C:nucleus"/>
    <property type="evidence" value="ECO:0007669"/>
    <property type="project" value="UniProtKB-ARBA"/>
</dbReference>
<dbReference type="VEuPathDB" id="FungiDB:PSTT_06645"/>
<dbReference type="GO" id="GO:0015074">
    <property type="term" value="P:DNA integration"/>
    <property type="evidence" value="ECO:0007669"/>
    <property type="project" value="UniProtKB-KW"/>
</dbReference>
<evidence type="ECO:0000256" key="10">
    <source>
        <dbReference type="ARBA" id="ARBA00022918"/>
    </source>
</evidence>
<evidence type="ECO:0000256" key="16">
    <source>
        <dbReference type="SAM" id="MobiDB-lite"/>
    </source>
</evidence>
<keyword evidence="11" id="KW-0808">Transferase</keyword>
<keyword evidence="11" id="KW-0239">DNA-directed DNA polymerase</keyword>
<dbReference type="GO" id="GO:0016787">
    <property type="term" value="F:hydrolase activity"/>
    <property type="evidence" value="ECO:0007669"/>
    <property type="project" value="UniProtKB-KW"/>
</dbReference>
<dbReference type="OrthoDB" id="2506833at2759"/>
<evidence type="ECO:0000256" key="6">
    <source>
        <dbReference type="ARBA" id="ARBA00022801"/>
    </source>
</evidence>
<evidence type="ECO:0000313" key="18">
    <source>
        <dbReference type="EMBL" id="POV94812.1"/>
    </source>
</evidence>
<dbReference type="Proteomes" id="UP000238274">
    <property type="component" value="Unassembled WGS sequence"/>
</dbReference>
<dbReference type="GO" id="GO:0046872">
    <property type="term" value="F:metal ion binding"/>
    <property type="evidence" value="ECO:0007669"/>
    <property type="project" value="UniProtKB-KW"/>
</dbReference>
<evidence type="ECO:0000256" key="12">
    <source>
        <dbReference type="ARBA" id="ARBA00023172"/>
    </source>
</evidence>
<feature type="region of interest" description="Disordered" evidence="16">
    <location>
        <begin position="766"/>
        <end position="874"/>
    </location>
</feature>
<dbReference type="InterPro" id="IPR039537">
    <property type="entry name" value="Retrotran_Ty1/copia-like"/>
</dbReference>
<dbReference type="SUPFAM" id="SSF53098">
    <property type="entry name" value="Ribonuclease H-like"/>
    <property type="match status" value="1"/>
</dbReference>
<feature type="compositionally biased region" description="Low complexity" evidence="16">
    <location>
        <begin position="244"/>
        <end position="261"/>
    </location>
</feature>
<keyword evidence="5" id="KW-0255">Endonuclease</keyword>
<evidence type="ECO:0000256" key="3">
    <source>
        <dbReference type="ARBA" id="ARBA00022722"/>
    </source>
</evidence>
<evidence type="ECO:0000256" key="14">
    <source>
        <dbReference type="ARBA" id="ARBA00048173"/>
    </source>
</evidence>